<gene>
    <name evidence="1" type="primary">KAFR0D04650</name>
    <name evidence="1" type="ORF">KAFR_0D04650</name>
</gene>
<organism evidence="1 2">
    <name type="scientific">Kazachstania africana (strain ATCC 22294 / BCRC 22015 / CBS 2517 / CECT 1963 / NBRC 1671 / NRRL Y-8276)</name>
    <name type="common">Yeast</name>
    <name type="synonym">Kluyveromyces africanus</name>
    <dbReference type="NCBI Taxonomy" id="1071382"/>
    <lineage>
        <taxon>Eukaryota</taxon>
        <taxon>Fungi</taxon>
        <taxon>Dikarya</taxon>
        <taxon>Ascomycota</taxon>
        <taxon>Saccharomycotina</taxon>
        <taxon>Saccharomycetes</taxon>
        <taxon>Saccharomycetales</taxon>
        <taxon>Saccharomycetaceae</taxon>
        <taxon>Kazachstania</taxon>
    </lineage>
</organism>
<name>H2AUR3_KAZAF</name>
<dbReference type="GO" id="GO:0005739">
    <property type="term" value="C:mitochondrion"/>
    <property type="evidence" value="ECO:0007669"/>
    <property type="project" value="EnsemblFungi"/>
</dbReference>
<sequence>MSVWRNLKWTIKDYTSHFQLDRYYALFQDKMPRELTKSHGVTNGSHFLYFNPSFTQLSKDGYFEYQTPSALDKDRSAFFKRRVWAGGSVTHSKSLQLDTEYTCIESIKSLKKYGDGTFVTIERAIRGGDKECLKEVRTLVYTNSSPLVKPLSISNQGHEIGNVLFTEMDVIRYGQLTSNPHRIHWDVDYSKTVESYDNIIVQGPFSVQILVSFAESYLKRRIKKYRYYNLNNIYPAKPIAVVALRKTAFCLVDSNYPRIVYTRLEIIE</sequence>
<dbReference type="GeneID" id="13882516"/>
<accession>H2AUR3</accession>
<dbReference type="STRING" id="1071382.H2AUR3"/>
<dbReference type="Proteomes" id="UP000005220">
    <property type="component" value="Chromosome 4"/>
</dbReference>
<keyword evidence="2" id="KW-1185">Reference proteome</keyword>
<dbReference type="RefSeq" id="XP_003957248.1">
    <property type="nucleotide sequence ID" value="XM_003957199.1"/>
</dbReference>
<dbReference type="EMBL" id="HE650824">
    <property type="protein sequence ID" value="CCF58113.1"/>
    <property type="molecule type" value="Genomic_DNA"/>
</dbReference>
<dbReference type="InParanoid" id="H2AUR3"/>
<dbReference type="KEGG" id="kaf:KAFR_0D04650"/>
<dbReference type="OrthoDB" id="3257538at2759"/>
<evidence type="ECO:0008006" key="3">
    <source>
        <dbReference type="Google" id="ProtNLM"/>
    </source>
</evidence>
<dbReference type="Gene3D" id="3.10.129.10">
    <property type="entry name" value="Hotdog Thioesterase"/>
    <property type="match status" value="1"/>
</dbReference>
<dbReference type="GO" id="GO:0019171">
    <property type="term" value="F:(3R)-hydroxyacyl-[acyl-carrier-protein] dehydratase activity"/>
    <property type="evidence" value="ECO:0007669"/>
    <property type="project" value="EnsemblFungi"/>
</dbReference>
<dbReference type="eggNOG" id="ENOG502S5QU">
    <property type="taxonomic scope" value="Eukaryota"/>
</dbReference>
<dbReference type="FunCoup" id="H2AUR3">
    <property type="interactions" value="61"/>
</dbReference>
<dbReference type="PANTHER" id="PTHR28152">
    <property type="entry name" value="HYDROXYACYL-THIOESTER DEHYDRATASE TYPE 2, MITOCHONDRIAL"/>
    <property type="match status" value="1"/>
</dbReference>
<evidence type="ECO:0000313" key="2">
    <source>
        <dbReference type="Proteomes" id="UP000005220"/>
    </source>
</evidence>
<dbReference type="HOGENOM" id="CLU_028690_2_0_1"/>
<dbReference type="SUPFAM" id="SSF54637">
    <property type="entry name" value="Thioesterase/thiol ester dehydrase-isomerase"/>
    <property type="match status" value="1"/>
</dbReference>
<dbReference type="AlphaFoldDB" id="H2AUR3"/>
<evidence type="ECO:0000313" key="1">
    <source>
        <dbReference type="EMBL" id="CCF58113.1"/>
    </source>
</evidence>
<proteinExistence type="predicted"/>
<protein>
    <recommendedName>
        <fullName evidence="3">MaoC-like domain-containing protein</fullName>
    </recommendedName>
</protein>
<reference evidence="1 2" key="1">
    <citation type="journal article" date="2011" name="Proc. Natl. Acad. Sci. U.S.A.">
        <title>Evolutionary erosion of yeast sex chromosomes by mating-type switching accidents.</title>
        <authorList>
            <person name="Gordon J.L."/>
            <person name="Armisen D."/>
            <person name="Proux-Wera E."/>
            <person name="Oheigeartaigh S.S."/>
            <person name="Byrne K.P."/>
            <person name="Wolfe K.H."/>
        </authorList>
    </citation>
    <scope>NUCLEOTIDE SEQUENCE [LARGE SCALE GENOMIC DNA]</scope>
    <source>
        <strain evidence="2">ATCC 22294 / BCRC 22015 / CBS 2517 / CECT 1963 / NBRC 1671 / NRRL Y-8276</strain>
    </source>
</reference>
<dbReference type="InterPro" id="IPR052741">
    <property type="entry name" value="Mitochondrial_HTD2"/>
</dbReference>
<dbReference type="InterPro" id="IPR029069">
    <property type="entry name" value="HotDog_dom_sf"/>
</dbReference>
<dbReference type="PANTHER" id="PTHR28152:SF1">
    <property type="entry name" value="HYDROXYACYL-THIOESTER DEHYDRATASE TYPE 2, MITOCHONDRIAL"/>
    <property type="match status" value="1"/>
</dbReference>